<evidence type="ECO:0000259" key="12">
    <source>
        <dbReference type="Pfam" id="PF02775"/>
    </source>
</evidence>
<dbReference type="InterPro" id="IPR029035">
    <property type="entry name" value="DHS-like_NAD/FAD-binding_dom"/>
</dbReference>
<feature type="domain" description="Thiamine pyrophosphate enzyme central" evidence="11">
    <location>
        <begin position="203"/>
        <end position="320"/>
    </location>
</feature>
<dbReference type="InterPro" id="IPR012110">
    <property type="entry name" value="PDC/IPDC-like"/>
</dbReference>
<feature type="region of interest" description="Disordered" evidence="10">
    <location>
        <begin position="450"/>
        <end position="469"/>
    </location>
</feature>
<organism evidence="14 15">
    <name type="scientific">Lithohypha guttulata</name>
    <dbReference type="NCBI Taxonomy" id="1690604"/>
    <lineage>
        <taxon>Eukaryota</taxon>
        <taxon>Fungi</taxon>
        <taxon>Dikarya</taxon>
        <taxon>Ascomycota</taxon>
        <taxon>Pezizomycotina</taxon>
        <taxon>Eurotiomycetes</taxon>
        <taxon>Chaetothyriomycetidae</taxon>
        <taxon>Chaetothyriales</taxon>
        <taxon>Trichomeriaceae</taxon>
        <taxon>Lithohypha</taxon>
    </lineage>
</organism>
<feature type="domain" description="Thiamine pyrophosphate enzyme TPP-binding" evidence="12">
    <location>
        <begin position="474"/>
        <end position="516"/>
    </location>
</feature>
<accession>A0ABR0K9J4</accession>
<dbReference type="SUPFAM" id="SSF52467">
    <property type="entry name" value="DHS-like NAD/FAD-binding domain"/>
    <property type="match status" value="1"/>
</dbReference>
<dbReference type="PANTHER" id="PTHR43452:SF11">
    <property type="entry name" value="PYRUVATE DECARBOXYLASE"/>
    <property type="match status" value="1"/>
</dbReference>
<dbReference type="SUPFAM" id="SSF52518">
    <property type="entry name" value="Thiamin diphosphate-binding fold (THDP-binding)"/>
    <property type="match status" value="2"/>
</dbReference>
<dbReference type="InterPro" id="IPR047214">
    <property type="entry name" value="TPP_PDC_IPDC"/>
</dbReference>
<dbReference type="InterPro" id="IPR011766">
    <property type="entry name" value="TPP_enzyme_TPP-bd"/>
</dbReference>
<feature type="compositionally biased region" description="Low complexity" evidence="10">
    <location>
        <begin position="604"/>
        <end position="618"/>
    </location>
</feature>
<dbReference type="Pfam" id="PF00205">
    <property type="entry name" value="TPP_enzyme_M"/>
    <property type="match status" value="1"/>
</dbReference>
<gene>
    <name evidence="14" type="ORF">LTR24_005233</name>
</gene>
<keyword evidence="6" id="KW-0460">Magnesium</keyword>
<dbReference type="PIRSF" id="PIRSF036565">
    <property type="entry name" value="Pyruvt_ip_decrb"/>
    <property type="match status" value="1"/>
</dbReference>
<evidence type="ECO:0000256" key="9">
    <source>
        <dbReference type="RuleBase" id="RU362132"/>
    </source>
</evidence>
<comment type="cofactor">
    <cofactor evidence="1">
        <name>thiamine diphosphate</name>
        <dbReference type="ChEBI" id="CHEBI:58937"/>
    </cofactor>
</comment>
<dbReference type="Gene3D" id="3.40.50.1220">
    <property type="entry name" value="TPP-binding domain"/>
    <property type="match status" value="1"/>
</dbReference>
<evidence type="ECO:0000259" key="13">
    <source>
        <dbReference type="Pfam" id="PF02776"/>
    </source>
</evidence>
<keyword evidence="4" id="KW-0479">Metal-binding</keyword>
<evidence type="ECO:0000313" key="15">
    <source>
        <dbReference type="Proteomes" id="UP001345013"/>
    </source>
</evidence>
<evidence type="ECO:0000256" key="2">
    <source>
        <dbReference type="ARBA" id="ARBA00007812"/>
    </source>
</evidence>
<evidence type="ECO:0000256" key="10">
    <source>
        <dbReference type="SAM" id="MobiDB-lite"/>
    </source>
</evidence>
<reference evidence="14 15" key="1">
    <citation type="submission" date="2023-08" db="EMBL/GenBank/DDBJ databases">
        <title>Black Yeasts Isolated from many extreme environments.</title>
        <authorList>
            <person name="Coleine C."/>
            <person name="Stajich J.E."/>
            <person name="Selbmann L."/>
        </authorList>
    </citation>
    <scope>NUCLEOTIDE SEQUENCE [LARGE SCALE GENOMIC DNA]</scope>
    <source>
        <strain evidence="14 15">CCFEE 5885</strain>
    </source>
</reference>
<dbReference type="InterPro" id="IPR012000">
    <property type="entry name" value="Thiamin_PyroP_enz_cen_dom"/>
</dbReference>
<keyword evidence="7 9" id="KW-0786">Thiamine pyrophosphate</keyword>
<feature type="domain" description="Thiamine pyrophosphate enzyme N-terminal TPP-binding" evidence="13">
    <location>
        <begin position="6"/>
        <end position="108"/>
    </location>
</feature>
<dbReference type="EMBL" id="JAVRRG010000058">
    <property type="protein sequence ID" value="KAK5092415.1"/>
    <property type="molecule type" value="Genomic_DNA"/>
</dbReference>
<evidence type="ECO:0000256" key="1">
    <source>
        <dbReference type="ARBA" id="ARBA00001964"/>
    </source>
</evidence>
<dbReference type="Pfam" id="PF02776">
    <property type="entry name" value="TPP_enzyme_N"/>
    <property type="match status" value="1"/>
</dbReference>
<dbReference type="Gene3D" id="3.40.50.970">
    <property type="match status" value="2"/>
</dbReference>
<evidence type="ECO:0000256" key="6">
    <source>
        <dbReference type="ARBA" id="ARBA00022842"/>
    </source>
</evidence>
<keyword evidence="15" id="KW-1185">Reference proteome</keyword>
<dbReference type="PANTHER" id="PTHR43452">
    <property type="entry name" value="PYRUVATE DECARBOXYLASE"/>
    <property type="match status" value="1"/>
</dbReference>
<dbReference type="CDD" id="cd07038">
    <property type="entry name" value="TPP_PYR_PDC_IPDC_like"/>
    <property type="match status" value="1"/>
</dbReference>
<sequence>MNEQVDLAEYLFTRLRQLGVDSIHGVPGDYNLQALDYIEPAGINWAGNASELSAGYAADGYGRIKGVSALVTAFGVGELSAINAVGGAYAEMSPVVHIVGTPPMAATEARMCLHHSLGDGNFRLFADMYAKLTVAQANLTDPVTAPSMVDHTLRECILQSRPVYIELPTNMVKARVSARGLKFPIELSIPHNDEGFEDAEVELILARIYASKQPFIIIDGFTAALGIAKEADELVRVTNFPCSTTSFGKGTVNETYTNFFGIYAGEAGKQVYRPWVESCDLILRIGSLYSDVNTYGFSTKTHPKHTIDFNRNTVEIGGTNSFTNAHIKPLLQKILSRLDKSKLPRYDPLPDLGNPRQLLEALPSTSPENLIDQATFWQRISTFFRAGDIILTETGTPSIGGRDFVLPPQTTLINSGIWLSIGYMLGAAQGAALAQRDIIRSLTASPNTTKDASGALIAETPPSTRSSQHTFSGRTILFIGDGSLQMTVQSISDMIRNKLPLTLFVINNDGYTIERFIHGMNAPYNDIQPWKYLLAPQFFGADMDDANYPIVTKQASNYGELWDVVGQKEMQEGKGLTIVEVFMGREDAPDALKKLVASAARRNSGQAQGQAAQQSQSQTHEEVQKNGKAVEPERRPSHEKMIKVSG</sequence>
<feature type="compositionally biased region" description="Basic and acidic residues" evidence="10">
    <location>
        <begin position="619"/>
        <end position="646"/>
    </location>
</feature>
<comment type="similarity">
    <text evidence="2 9">Belongs to the TPP enzyme family.</text>
</comment>
<keyword evidence="5" id="KW-0210">Decarboxylase</keyword>
<dbReference type="CDD" id="cd02005">
    <property type="entry name" value="TPP_PDC_IPDC"/>
    <property type="match status" value="1"/>
</dbReference>
<dbReference type="Pfam" id="PF02775">
    <property type="entry name" value="TPP_enzyme_C"/>
    <property type="match status" value="1"/>
</dbReference>
<feature type="region of interest" description="Disordered" evidence="10">
    <location>
        <begin position="602"/>
        <end position="646"/>
    </location>
</feature>
<evidence type="ECO:0000256" key="5">
    <source>
        <dbReference type="ARBA" id="ARBA00022793"/>
    </source>
</evidence>
<evidence type="ECO:0000256" key="8">
    <source>
        <dbReference type="ARBA" id="ARBA00023239"/>
    </source>
</evidence>
<proteinExistence type="inferred from homology"/>
<dbReference type="InterPro" id="IPR012001">
    <property type="entry name" value="Thiamin_PyroP_enz_TPP-bd_dom"/>
</dbReference>
<keyword evidence="8" id="KW-0456">Lyase</keyword>
<dbReference type="Proteomes" id="UP001345013">
    <property type="component" value="Unassembled WGS sequence"/>
</dbReference>
<dbReference type="InterPro" id="IPR029061">
    <property type="entry name" value="THDP-binding"/>
</dbReference>
<evidence type="ECO:0000256" key="4">
    <source>
        <dbReference type="ARBA" id="ARBA00022723"/>
    </source>
</evidence>
<evidence type="ECO:0000259" key="11">
    <source>
        <dbReference type="Pfam" id="PF00205"/>
    </source>
</evidence>
<evidence type="ECO:0000256" key="3">
    <source>
        <dbReference type="ARBA" id="ARBA00014422"/>
    </source>
</evidence>
<dbReference type="InterPro" id="IPR047213">
    <property type="entry name" value="TPP_PYR_PDC_IPDC-like"/>
</dbReference>
<evidence type="ECO:0000256" key="7">
    <source>
        <dbReference type="ARBA" id="ARBA00023052"/>
    </source>
</evidence>
<name>A0ABR0K9J4_9EURO</name>
<evidence type="ECO:0000313" key="14">
    <source>
        <dbReference type="EMBL" id="KAK5092415.1"/>
    </source>
</evidence>
<comment type="caution">
    <text evidence="14">The sequence shown here is derived from an EMBL/GenBank/DDBJ whole genome shotgun (WGS) entry which is preliminary data.</text>
</comment>
<protein>
    <recommendedName>
        <fullName evidence="3">Pyruvate decarboxylase</fullName>
    </recommendedName>
</protein>